<organism evidence="4 5">
    <name type="scientific">Staphylococcus chromogenes</name>
    <name type="common">Staphylococcus hyicus subsp. chromogenes</name>
    <dbReference type="NCBI Taxonomy" id="46126"/>
    <lineage>
        <taxon>Bacteria</taxon>
        <taxon>Bacillati</taxon>
        <taxon>Bacillota</taxon>
        <taxon>Bacilli</taxon>
        <taxon>Bacillales</taxon>
        <taxon>Staphylococcaceae</taxon>
        <taxon>Staphylococcus</taxon>
    </lineage>
</organism>
<sequence length="75" mass="8535">IFTKDIGKAQRVANKLKLGTVWINDFHPYFAQAPWGGYKQSGIGRELGKEGLEEYLVSKHILTNTNPEPVDWFSK</sequence>
<keyword evidence="2" id="KW-0560">Oxidoreductase</keyword>
<dbReference type="SUPFAM" id="SSF53720">
    <property type="entry name" value="ALDH-like"/>
    <property type="match status" value="1"/>
</dbReference>
<evidence type="ECO:0000256" key="1">
    <source>
        <dbReference type="ARBA" id="ARBA00009986"/>
    </source>
</evidence>
<dbReference type="AlphaFoldDB" id="A0ABD5AYK2"/>
<dbReference type="PANTHER" id="PTHR42804">
    <property type="entry name" value="ALDEHYDE DEHYDROGENASE"/>
    <property type="match status" value="1"/>
</dbReference>
<evidence type="ECO:0000313" key="5">
    <source>
        <dbReference type="Proteomes" id="UP001240157"/>
    </source>
</evidence>
<accession>A0ABD5AYK2</accession>
<gene>
    <name evidence="4" type="ORF">RCF65_10980</name>
</gene>
<evidence type="ECO:0000256" key="2">
    <source>
        <dbReference type="ARBA" id="ARBA00023002"/>
    </source>
</evidence>
<dbReference type="Gene3D" id="3.40.605.10">
    <property type="entry name" value="Aldehyde Dehydrogenase, Chain A, domain 1"/>
    <property type="match status" value="1"/>
</dbReference>
<dbReference type="EMBL" id="JAVGJF010000168">
    <property type="protein sequence ID" value="MDQ7176507.1"/>
    <property type="molecule type" value="Genomic_DNA"/>
</dbReference>
<dbReference type="InterPro" id="IPR016161">
    <property type="entry name" value="Ald_DH/histidinol_DH"/>
</dbReference>
<name>A0ABD5AYK2_STACR</name>
<dbReference type="InterPro" id="IPR016163">
    <property type="entry name" value="Ald_DH_C"/>
</dbReference>
<dbReference type="PANTHER" id="PTHR42804:SF1">
    <property type="entry name" value="ALDEHYDE DEHYDROGENASE-RELATED"/>
    <property type="match status" value="1"/>
</dbReference>
<dbReference type="RefSeq" id="WP_308891178.1">
    <property type="nucleotide sequence ID" value="NZ_JAVGJF010000168.1"/>
</dbReference>
<dbReference type="Proteomes" id="UP001240157">
    <property type="component" value="Unassembled WGS sequence"/>
</dbReference>
<feature type="non-terminal residue" evidence="4">
    <location>
        <position position="1"/>
    </location>
</feature>
<protein>
    <submittedName>
        <fullName evidence="4">Aldehyde dehydrogenase family protein</fullName>
    </submittedName>
</protein>
<comment type="similarity">
    <text evidence="1">Belongs to the aldehyde dehydrogenase family.</text>
</comment>
<evidence type="ECO:0000259" key="3">
    <source>
        <dbReference type="Pfam" id="PF00171"/>
    </source>
</evidence>
<feature type="domain" description="Aldehyde dehydrogenase" evidence="3">
    <location>
        <begin position="1"/>
        <end position="61"/>
    </location>
</feature>
<comment type="caution">
    <text evidence="4">The sequence shown here is derived from an EMBL/GenBank/DDBJ whole genome shotgun (WGS) entry which is preliminary data.</text>
</comment>
<dbReference type="InterPro" id="IPR016162">
    <property type="entry name" value="Ald_DH_N"/>
</dbReference>
<dbReference type="Gene3D" id="3.40.309.10">
    <property type="entry name" value="Aldehyde Dehydrogenase, Chain A, domain 2"/>
    <property type="match status" value="1"/>
</dbReference>
<dbReference type="GO" id="GO:0016491">
    <property type="term" value="F:oxidoreductase activity"/>
    <property type="evidence" value="ECO:0007669"/>
    <property type="project" value="UniProtKB-KW"/>
</dbReference>
<dbReference type="Pfam" id="PF00171">
    <property type="entry name" value="Aldedh"/>
    <property type="match status" value="1"/>
</dbReference>
<dbReference type="InterPro" id="IPR015590">
    <property type="entry name" value="Aldehyde_DH_dom"/>
</dbReference>
<reference evidence="4 5" key="1">
    <citation type="submission" date="2023-08" db="EMBL/GenBank/DDBJ databases">
        <title>Whole genome sequencing of Staphylococcus chromogenes NNSch 2386.</title>
        <authorList>
            <person name="Kropotov V.S."/>
            <person name="Boriskina E.V."/>
            <person name="Gordinskaya N.A."/>
            <person name="Shkurkina I.S."/>
            <person name="Kryazhev D.V."/>
            <person name="Alekseeva A.E."/>
            <person name="Makhova M.A."/>
        </authorList>
    </citation>
    <scope>NUCLEOTIDE SEQUENCE [LARGE SCALE GENOMIC DNA]</scope>
    <source>
        <strain evidence="4 5">NNSch 2386</strain>
    </source>
</reference>
<dbReference type="FunFam" id="3.40.605.10:FF:000026">
    <property type="entry name" value="Aldehyde dehydrogenase, putative"/>
    <property type="match status" value="1"/>
</dbReference>
<proteinExistence type="inferred from homology"/>
<evidence type="ECO:0000313" key="4">
    <source>
        <dbReference type="EMBL" id="MDQ7176507.1"/>
    </source>
</evidence>